<proteinExistence type="inferred from homology"/>
<reference evidence="3 4" key="1">
    <citation type="submission" date="2017-04" db="EMBL/GenBank/DDBJ databases">
        <authorList>
            <person name="Afonso C.L."/>
            <person name="Miller P.J."/>
            <person name="Scott M.A."/>
            <person name="Spackman E."/>
            <person name="Goraichik I."/>
            <person name="Dimitrov K.M."/>
            <person name="Suarez D.L."/>
            <person name="Swayne D.E."/>
        </authorList>
    </citation>
    <scope>NUCLEOTIDE SEQUENCE [LARGE SCALE GENOMIC DNA]</scope>
</reference>
<sequence length="326" mass="37033">MISIDTLFDYIILPCLKFPALLILPFQSIALWIKTVCVIYSILFYLFEVLNKVYKLKGSKKWKNLKDIRGNVIVITGGSGGLGYSLIKIILERFPSTTIINIDQTKSTIKDERLIYYKCDLSNTNDVQETIQTIKNQFRERINLIVNNAGARLPFNSINKLHSDEISRLFQINCFSTLEIIKQLAPDHNSQRQCFIVTIASVLGILNPSKVAAYAASKAALISFHQSYEQELRVSKVDNIRMLLVLPGQLNTKMFGGFEPPMQFWAPTINVETLAKAIISKCEVGERGTIQQPFYANFAHILMSLPYVIQVWAREFAKIDDCLPDE</sequence>
<evidence type="ECO:0000313" key="4">
    <source>
        <dbReference type="Proteomes" id="UP000196158"/>
    </source>
</evidence>
<dbReference type="STRING" id="1789683.A0A1X7R8F2"/>
<keyword evidence="2" id="KW-1133">Transmembrane helix</keyword>
<dbReference type="Proteomes" id="UP000196158">
    <property type="component" value="Unassembled WGS sequence"/>
</dbReference>
<feature type="transmembrane region" description="Helical" evidence="2">
    <location>
        <begin position="71"/>
        <end position="91"/>
    </location>
</feature>
<keyword evidence="4" id="KW-1185">Reference proteome</keyword>
<keyword evidence="2" id="KW-0812">Transmembrane</keyword>
<evidence type="ECO:0000256" key="2">
    <source>
        <dbReference type="SAM" id="Phobius"/>
    </source>
</evidence>
<organism evidence="3 4">
    <name type="scientific">Maudiozyma saulgeensis</name>
    <dbReference type="NCBI Taxonomy" id="1789683"/>
    <lineage>
        <taxon>Eukaryota</taxon>
        <taxon>Fungi</taxon>
        <taxon>Dikarya</taxon>
        <taxon>Ascomycota</taxon>
        <taxon>Saccharomycotina</taxon>
        <taxon>Saccharomycetes</taxon>
        <taxon>Saccharomycetales</taxon>
        <taxon>Saccharomycetaceae</taxon>
        <taxon>Maudiozyma</taxon>
    </lineage>
</organism>
<dbReference type="OrthoDB" id="5840532at2759"/>
<dbReference type="PANTHER" id="PTHR24322:SF743">
    <property type="entry name" value="AER111WP"/>
    <property type="match status" value="1"/>
</dbReference>
<evidence type="ECO:0000313" key="3">
    <source>
        <dbReference type="EMBL" id="SMN21958.1"/>
    </source>
</evidence>
<dbReference type="Gene3D" id="3.40.50.720">
    <property type="entry name" value="NAD(P)-binding Rossmann-like Domain"/>
    <property type="match status" value="1"/>
</dbReference>
<dbReference type="SUPFAM" id="SSF51735">
    <property type="entry name" value="NAD(P)-binding Rossmann-fold domains"/>
    <property type="match status" value="1"/>
</dbReference>
<feature type="transmembrane region" description="Helical" evidence="2">
    <location>
        <begin position="32"/>
        <end position="50"/>
    </location>
</feature>
<dbReference type="GO" id="GO:0016616">
    <property type="term" value="F:oxidoreductase activity, acting on the CH-OH group of donors, NAD or NADP as acceptor"/>
    <property type="evidence" value="ECO:0007669"/>
    <property type="project" value="TreeGrafter"/>
</dbReference>
<gene>
    <name evidence="3" type="ORF">KASA_0J03113G</name>
</gene>
<keyword evidence="2" id="KW-0472">Membrane</keyword>
<name>A0A1X7R8F2_9SACH</name>
<accession>A0A1X7R8F2</accession>
<dbReference type="InterPro" id="IPR036291">
    <property type="entry name" value="NAD(P)-bd_dom_sf"/>
</dbReference>
<dbReference type="AlphaFoldDB" id="A0A1X7R8F2"/>
<dbReference type="PRINTS" id="PR00080">
    <property type="entry name" value="SDRFAMILY"/>
</dbReference>
<evidence type="ECO:0008006" key="5">
    <source>
        <dbReference type="Google" id="ProtNLM"/>
    </source>
</evidence>
<dbReference type="Pfam" id="PF00106">
    <property type="entry name" value="adh_short"/>
    <property type="match status" value="1"/>
</dbReference>
<comment type="similarity">
    <text evidence="1">Belongs to the short-chain dehydrogenases/reductases (SDR) family.</text>
</comment>
<dbReference type="PANTHER" id="PTHR24322">
    <property type="entry name" value="PKSB"/>
    <property type="match status" value="1"/>
</dbReference>
<dbReference type="PRINTS" id="PR00081">
    <property type="entry name" value="GDHRDH"/>
</dbReference>
<dbReference type="EMBL" id="FXLY01000009">
    <property type="protein sequence ID" value="SMN21958.1"/>
    <property type="molecule type" value="Genomic_DNA"/>
</dbReference>
<evidence type="ECO:0000256" key="1">
    <source>
        <dbReference type="RuleBase" id="RU000363"/>
    </source>
</evidence>
<protein>
    <recommendedName>
        <fullName evidence="5">NAD(P)-binding protein</fullName>
    </recommendedName>
</protein>
<dbReference type="InterPro" id="IPR002347">
    <property type="entry name" value="SDR_fam"/>
</dbReference>